<evidence type="ECO:0000313" key="1">
    <source>
        <dbReference type="EMBL" id="MDO5973817.1"/>
    </source>
</evidence>
<dbReference type="RefSeq" id="WP_303300963.1">
    <property type="nucleotide sequence ID" value="NZ_BAABDA010000051.1"/>
</dbReference>
<gene>
    <name evidence="1" type="ORF">Q4Q40_06435</name>
</gene>
<keyword evidence="2" id="KW-1185">Reference proteome</keyword>
<evidence type="ECO:0000313" key="2">
    <source>
        <dbReference type="Proteomes" id="UP001176806"/>
    </source>
</evidence>
<dbReference type="Proteomes" id="UP001176806">
    <property type="component" value="Unassembled WGS sequence"/>
</dbReference>
<accession>A0ABT8WKY7</accession>
<dbReference type="EMBL" id="JAUOEL010000002">
    <property type="protein sequence ID" value="MDO5973817.1"/>
    <property type="molecule type" value="Genomic_DNA"/>
</dbReference>
<proteinExistence type="predicted"/>
<protein>
    <submittedName>
        <fullName evidence="1">Uncharacterized protein</fullName>
    </submittedName>
</protein>
<sequence>MALGLYRPHLENGNPDTKIPDWGINMTRVKIGLTYLQRFEIVVE</sequence>
<organism evidence="1 2">
    <name type="scientific">Flavivirga jejuensis</name>
    <dbReference type="NCBI Taxonomy" id="870487"/>
    <lineage>
        <taxon>Bacteria</taxon>
        <taxon>Pseudomonadati</taxon>
        <taxon>Bacteroidota</taxon>
        <taxon>Flavobacteriia</taxon>
        <taxon>Flavobacteriales</taxon>
        <taxon>Flavobacteriaceae</taxon>
        <taxon>Flavivirga</taxon>
    </lineage>
</organism>
<name>A0ABT8WKY7_9FLAO</name>
<reference evidence="1" key="1">
    <citation type="submission" date="2023-07" db="EMBL/GenBank/DDBJ databases">
        <title>Two novel species in the genus Flavivirga.</title>
        <authorList>
            <person name="Kwon K."/>
        </authorList>
    </citation>
    <scope>NUCLEOTIDE SEQUENCE</scope>
    <source>
        <strain evidence="1">KACC 14158</strain>
    </source>
</reference>
<comment type="caution">
    <text evidence="1">The sequence shown here is derived from an EMBL/GenBank/DDBJ whole genome shotgun (WGS) entry which is preliminary data.</text>
</comment>